<sequence>MMTPYTHVQPIAELPGSLGFTVWGVGTRDEMATVLAPGYFGANARLMNDGDIVIVNRRAPRNASAGGAEKLVLAVHKGREGTITLRQVLHMPALPQEAAASAASGEKPKGSGNAGRGAARS</sequence>
<evidence type="ECO:0008006" key="4">
    <source>
        <dbReference type="Google" id="ProtNLM"/>
    </source>
</evidence>
<comment type="caution">
    <text evidence="2">The sequence shown here is derived from an EMBL/GenBank/DDBJ whole genome shotgun (WGS) entry which is preliminary data.</text>
</comment>
<protein>
    <recommendedName>
        <fullName evidence="4">PDZ domain-containing protein</fullName>
    </recommendedName>
</protein>
<evidence type="ECO:0000313" key="2">
    <source>
        <dbReference type="EMBL" id="MBK1840736.1"/>
    </source>
</evidence>
<accession>A0ABS1FBE1</accession>
<proteinExistence type="predicted"/>
<gene>
    <name evidence="2" type="ORF">JHL17_25350</name>
</gene>
<keyword evidence="3" id="KW-1185">Reference proteome</keyword>
<dbReference type="EMBL" id="JAENHM010000069">
    <property type="protein sequence ID" value="MBK1840736.1"/>
    <property type="molecule type" value="Genomic_DNA"/>
</dbReference>
<organism evidence="2 3">
    <name type="scientific">Azospirillum endophyticum</name>
    <dbReference type="NCBI Taxonomy" id="2800326"/>
    <lineage>
        <taxon>Bacteria</taxon>
        <taxon>Pseudomonadati</taxon>
        <taxon>Pseudomonadota</taxon>
        <taxon>Alphaproteobacteria</taxon>
        <taxon>Rhodospirillales</taxon>
        <taxon>Azospirillaceae</taxon>
        <taxon>Azospirillum</taxon>
    </lineage>
</organism>
<name>A0ABS1FBE1_9PROT</name>
<evidence type="ECO:0000313" key="3">
    <source>
        <dbReference type="Proteomes" id="UP000652760"/>
    </source>
</evidence>
<dbReference type="RefSeq" id="WP_200197463.1">
    <property type="nucleotide sequence ID" value="NZ_JAENHM010000069.1"/>
</dbReference>
<evidence type="ECO:0000256" key="1">
    <source>
        <dbReference type="SAM" id="MobiDB-lite"/>
    </source>
</evidence>
<reference evidence="3" key="1">
    <citation type="submission" date="2021-01" db="EMBL/GenBank/DDBJ databases">
        <title>Genome public.</title>
        <authorList>
            <person name="Liu C."/>
            <person name="Sun Q."/>
        </authorList>
    </citation>
    <scope>NUCLEOTIDE SEQUENCE [LARGE SCALE GENOMIC DNA]</scope>
    <source>
        <strain evidence="3">YIM B02556</strain>
    </source>
</reference>
<dbReference type="Proteomes" id="UP000652760">
    <property type="component" value="Unassembled WGS sequence"/>
</dbReference>
<feature type="region of interest" description="Disordered" evidence="1">
    <location>
        <begin position="96"/>
        <end position="121"/>
    </location>
</feature>